<feature type="compositionally biased region" description="Polar residues" evidence="5">
    <location>
        <begin position="359"/>
        <end position="370"/>
    </location>
</feature>
<evidence type="ECO:0000256" key="2">
    <source>
        <dbReference type="ARBA" id="ARBA00034247"/>
    </source>
</evidence>
<dbReference type="GO" id="GO:0052621">
    <property type="term" value="F:diguanylate cyclase activity"/>
    <property type="evidence" value="ECO:0007669"/>
    <property type="project" value="UniProtKB-EC"/>
</dbReference>
<dbReference type="GO" id="GO:0005886">
    <property type="term" value="C:plasma membrane"/>
    <property type="evidence" value="ECO:0007669"/>
    <property type="project" value="TreeGrafter"/>
</dbReference>
<dbReference type="InterPro" id="IPR000160">
    <property type="entry name" value="GGDEF_dom"/>
</dbReference>
<comment type="catalytic activity">
    <reaction evidence="2">
        <text>2 GTP = 3',3'-c-di-GMP + 2 diphosphate</text>
        <dbReference type="Rhea" id="RHEA:24898"/>
        <dbReference type="ChEBI" id="CHEBI:33019"/>
        <dbReference type="ChEBI" id="CHEBI:37565"/>
        <dbReference type="ChEBI" id="CHEBI:58805"/>
        <dbReference type="EC" id="2.7.7.65"/>
    </reaction>
</comment>
<dbReference type="GO" id="GO:0043709">
    <property type="term" value="P:cell adhesion involved in single-species biofilm formation"/>
    <property type="evidence" value="ECO:0007669"/>
    <property type="project" value="TreeGrafter"/>
</dbReference>
<dbReference type="CDD" id="cd01949">
    <property type="entry name" value="GGDEF"/>
    <property type="match status" value="1"/>
</dbReference>
<feature type="modified residue" description="4-aspartylphosphate" evidence="3">
    <location>
        <position position="56"/>
    </location>
</feature>
<dbReference type="GO" id="GO:0000160">
    <property type="term" value="P:phosphorelay signal transduction system"/>
    <property type="evidence" value="ECO:0007669"/>
    <property type="project" value="InterPro"/>
</dbReference>
<dbReference type="FunFam" id="3.30.70.270:FF:000001">
    <property type="entry name" value="Diguanylate cyclase domain protein"/>
    <property type="match status" value="1"/>
</dbReference>
<keyword evidence="3" id="KW-0597">Phosphoprotein</keyword>
<dbReference type="InterPro" id="IPR011006">
    <property type="entry name" value="CheY-like_superfamily"/>
</dbReference>
<dbReference type="GO" id="GO:1902201">
    <property type="term" value="P:negative regulation of bacterial-type flagellum-dependent cell motility"/>
    <property type="evidence" value="ECO:0007669"/>
    <property type="project" value="TreeGrafter"/>
</dbReference>
<dbReference type="SMART" id="SM00267">
    <property type="entry name" value="GGDEF"/>
    <property type="match status" value="1"/>
</dbReference>
<evidence type="ECO:0000256" key="4">
    <source>
        <dbReference type="SAM" id="Coils"/>
    </source>
</evidence>
<organism evidence="8">
    <name type="scientific">uncultured myxobacterium HF0200_19H16</name>
    <dbReference type="NCBI Taxonomy" id="723559"/>
    <lineage>
        <taxon>Bacteria</taxon>
        <taxon>Pseudomonadati</taxon>
        <taxon>Myxococcota</taxon>
        <taxon>Myxococcia</taxon>
        <taxon>Myxococcales</taxon>
        <taxon>environmental samples</taxon>
    </lineage>
</organism>
<evidence type="ECO:0000256" key="3">
    <source>
        <dbReference type="PROSITE-ProRule" id="PRU00169"/>
    </source>
</evidence>
<dbReference type="EC" id="2.7.7.65" evidence="1"/>
<keyword evidence="4" id="KW-0175">Coiled coil</keyword>
<dbReference type="Pfam" id="PF00072">
    <property type="entry name" value="Response_reg"/>
    <property type="match status" value="1"/>
</dbReference>
<dbReference type="PROSITE" id="PS50887">
    <property type="entry name" value="GGDEF"/>
    <property type="match status" value="1"/>
</dbReference>
<dbReference type="SMART" id="SM00448">
    <property type="entry name" value="REC"/>
    <property type="match status" value="1"/>
</dbReference>
<protein>
    <recommendedName>
        <fullName evidence="1">diguanylate cyclase</fullName>
        <ecNumber evidence="1">2.7.7.65</ecNumber>
    </recommendedName>
</protein>
<evidence type="ECO:0000259" key="6">
    <source>
        <dbReference type="PROSITE" id="PS50110"/>
    </source>
</evidence>
<feature type="coiled-coil region" evidence="4">
    <location>
        <begin position="135"/>
        <end position="183"/>
    </location>
</feature>
<dbReference type="SUPFAM" id="SSF52172">
    <property type="entry name" value="CheY-like"/>
    <property type="match status" value="1"/>
</dbReference>
<dbReference type="PANTHER" id="PTHR45138:SF9">
    <property type="entry name" value="DIGUANYLATE CYCLASE DGCM-RELATED"/>
    <property type="match status" value="1"/>
</dbReference>
<feature type="domain" description="Response regulatory" evidence="6">
    <location>
        <begin position="7"/>
        <end position="122"/>
    </location>
</feature>
<feature type="domain" description="GGDEF" evidence="7">
    <location>
        <begin position="211"/>
        <end position="355"/>
    </location>
</feature>
<dbReference type="NCBIfam" id="TIGR00254">
    <property type="entry name" value="GGDEF"/>
    <property type="match status" value="1"/>
</dbReference>
<proteinExistence type="predicted"/>
<dbReference type="Pfam" id="PF00990">
    <property type="entry name" value="GGDEF"/>
    <property type="match status" value="1"/>
</dbReference>
<evidence type="ECO:0000256" key="5">
    <source>
        <dbReference type="SAM" id="MobiDB-lite"/>
    </source>
</evidence>
<evidence type="ECO:0000259" key="7">
    <source>
        <dbReference type="PROSITE" id="PS50887"/>
    </source>
</evidence>
<dbReference type="InterPro" id="IPR050469">
    <property type="entry name" value="Diguanylate_Cyclase"/>
</dbReference>
<sequence>MSDPLQPILLVDDEPEIVTMFREVLKRDYCVYTATNGAEALDILREKTEIQAVIADHMMPKMTGVELLQAAYDIQPHTARVLVTASQEVEHLRDAINLARVHRFVSKPVRLAELRAVVSGALREASLESENTSLVDELQEKNRLLNRALSRVQNHERELEREVANRTKELQEANEKLRELALRDGLTGVYNHRFFQESLSSELARAARHQHSVGLLFIDVDYFKNFNDMAGHQAGDALLRQLGKMLSNAGDDPDYRYGGRCSDITARYGGEEFVIILPETNKENSIVRAERVRMMIEEYPFEMREVQPEKKVTASIGVSIYPDDALTKQALIKVADEALYIAKRNGRNQVQVAKPTGKSPEQASSTTPSS</sequence>
<dbReference type="PROSITE" id="PS50110">
    <property type="entry name" value="RESPONSE_REGULATORY"/>
    <property type="match status" value="1"/>
</dbReference>
<dbReference type="EMBL" id="GU567976">
    <property type="protein sequence ID" value="ADI22125.1"/>
    <property type="molecule type" value="Genomic_DNA"/>
</dbReference>
<dbReference type="Gene3D" id="3.30.70.270">
    <property type="match status" value="1"/>
</dbReference>
<name>E7C3V1_9BACT</name>
<dbReference type="PANTHER" id="PTHR45138">
    <property type="entry name" value="REGULATORY COMPONENTS OF SENSORY TRANSDUCTION SYSTEM"/>
    <property type="match status" value="1"/>
</dbReference>
<accession>E7C3V1</accession>
<reference evidence="8" key="1">
    <citation type="submission" date="2010-01" db="EMBL/GenBank/DDBJ databases">
        <title>Genome fragments of uncultured bacteria from the North Pacific subtropical Gyre.</title>
        <authorList>
            <person name="Pham V.D."/>
            <person name="Delong E.F."/>
        </authorList>
    </citation>
    <scope>NUCLEOTIDE SEQUENCE</scope>
</reference>
<evidence type="ECO:0000313" key="8">
    <source>
        <dbReference type="EMBL" id="ADI22125.1"/>
    </source>
</evidence>
<dbReference type="AlphaFoldDB" id="E7C3V1"/>
<dbReference type="SUPFAM" id="SSF55073">
    <property type="entry name" value="Nucleotide cyclase"/>
    <property type="match status" value="1"/>
</dbReference>
<dbReference type="InterPro" id="IPR043128">
    <property type="entry name" value="Rev_trsase/Diguanyl_cyclase"/>
</dbReference>
<dbReference type="InterPro" id="IPR029787">
    <property type="entry name" value="Nucleotide_cyclase"/>
</dbReference>
<dbReference type="Gene3D" id="3.40.50.2300">
    <property type="match status" value="1"/>
</dbReference>
<feature type="region of interest" description="Disordered" evidence="5">
    <location>
        <begin position="349"/>
        <end position="370"/>
    </location>
</feature>
<evidence type="ECO:0000256" key="1">
    <source>
        <dbReference type="ARBA" id="ARBA00012528"/>
    </source>
</evidence>
<dbReference type="InterPro" id="IPR001789">
    <property type="entry name" value="Sig_transdc_resp-reg_receiver"/>
</dbReference>